<dbReference type="AlphaFoldDB" id="A0A4Y2AKW8"/>
<evidence type="ECO:0000313" key="3">
    <source>
        <dbReference type="Proteomes" id="UP000499080"/>
    </source>
</evidence>
<accession>A0A4Y2AKW8</accession>
<dbReference type="EMBL" id="BGPR01000022">
    <property type="protein sequence ID" value="GBL80531.1"/>
    <property type="molecule type" value="Genomic_DNA"/>
</dbReference>
<proteinExistence type="predicted"/>
<name>A0A4Y2AKW8_ARAVE</name>
<feature type="region of interest" description="Disordered" evidence="1">
    <location>
        <begin position="1"/>
        <end position="40"/>
    </location>
</feature>
<reference evidence="2 3" key="1">
    <citation type="journal article" date="2019" name="Sci. Rep.">
        <title>Orb-weaving spider Araneus ventricosus genome elucidates the spidroin gene catalogue.</title>
        <authorList>
            <person name="Kono N."/>
            <person name="Nakamura H."/>
            <person name="Ohtoshi R."/>
            <person name="Moran D.A.P."/>
            <person name="Shinohara A."/>
            <person name="Yoshida Y."/>
            <person name="Fujiwara M."/>
            <person name="Mori M."/>
            <person name="Tomita M."/>
            <person name="Arakawa K."/>
        </authorList>
    </citation>
    <scope>NUCLEOTIDE SEQUENCE [LARGE SCALE GENOMIC DNA]</scope>
</reference>
<dbReference type="Proteomes" id="UP000499080">
    <property type="component" value="Unassembled WGS sequence"/>
</dbReference>
<evidence type="ECO:0000313" key="2">
    <source>
        <dbReference type="EMBL" id="GBL80531.1"/>
    </source>
</evidence>
<comment type="caution">
    <text evidence="2">The sequence shown here is derived from an EMBL/GenBank/DDBJ whole genome shotgun (WGS) entry which is preliminary data.</text>
</comment>
<gene>
    <name evidence="2" type="ORF">AVEN_225229_1</name>
</gene>
<sequence>MGLARLHGGSSMESGFEPRAFRPPPSHGGPAESNHERDTAEAYEVEMKDGHHYSNRILIAVTGPAPPEGGIVGNSIPHHYCIHHGSRPMLTYPMGSAPPPDSSPAEVRKSQNFAYSFKYVCVSKCSGTSSIERSAANR</sequence>
<keyword evidence="3" id="KW-1185">Reference proteome</keyword>
<protein>
    <submittedName>
        <fullName evidence="2">Uncharacterized protein</fullName>
    </submittedName>
</protein>
<organism evidence="2 3">
    <name type="scientific">Araneus ventricosus</name>
    <name type="common">Orbweaver spider</name>
    <name type="synonym">Epeira ventricosa</name>
    <dbReference type="NCBI Taxonomy" id="182803"/>
    <lineage>
        <taxon>Eukaryota</taxon>
        <taxon>Metazoa</taxon>
        <taxon>Ecdysozoa</taxon>
        <taxon>Arthropoda</taxon>
        <taxon>Chelicerata</taxon>
        <taxon>Arachnida</taxon>
        <taxon>Araneae</taxon>
        <taxon>Araneomorphae</taxon>
        <taxon>Entelegynae</taxon>
        <taxon>Araneoidea</taxon>
        <taxon>Araneidae</taxon>
        <taxon>Araneus</taxon>
    </lineage>
</organism>
<evidence type="ECO:0000256" key="1">
    <source>
        <dbReference type="SAM" id="MobiDB-lite"/>
    </source>
</evidence>